<feature type="transmembrane region" description="Helical" evidence="1">
    <location>
        <begin position="195"/>
        <end position="215"/>
    </location>
</feature>
<organism evidence="2 3">
    <name type="scientific">Schaedlerella arabinosiphila</name>
    <dbReference type="NCBI Taxonomy" id="2044587"/>
    <lineage>
        <taxon>Bacteria</taxon>
        <taxon>Bacillati</taxon>
        <taxon>Bacillota</taxon>
        <taxon>Clostridia</taxon>
        <taxon>Lachnospirales</taxon>
        <taxon>Lachnospiraceae</taxon>
        <taxon>Schaedlerella</taxon>
    </lineage>
</organism>
<name>A0A3R8JP53_9FIRM</name>
<feature type="transmembrane region" description="Helical" evidence="1">
    <location>
        <begin position="227"/>
        <end position="250"/>
    </location>
</feature>
<keyword evidence="1" id="KW-0812">Transmembrane</keyword>
<feature type="transmembrane region" description="Helical" evidence="1">
    <location>
        <begin position="136"/>
        <end position="166"/>
    </location>
</feature>
<feature type="transmembrane region" description="Helical" evidence="1">
    <location>
        <begin position="262"/>
        <end position="285"/>
    </location>
</feature>
<proteinExistence type="predicted"/>
<dbReference type="EMBL" id="RHJS01000002">
    <property type="protein sequence ID" value="RRK33167.1"/>
    <property type="molecule type" value="Genomic_DNA"/>
</dbReference>
<dbReference type="Proteomes" id="UP000274920">
    <property type="component" value="Unassembled WGS sequence"/>
</dbReference>
<keyword evidence="1" id="KW-0472">Membrane</keyword>
<feature type="transmembrane region" description="Helical" evidence="1">
    <location>
        <begin position="95"/>
        <end position="115"/>
    </location>
</feature>
<reference evidence="2" key="1">
    <citation type="submission" date="2018-10" db="EMBL/GenBank/DDBJ databases">
        <title>Schaedlerella arabinophila gen. nov. sp. nov., isolated from the mouse intestinal tract and comparative analysis with the genome of the closely related altered Schaedler flora strain ASF502.</title>
        <authorList>
            <person name="Miyake S."/>
            <person name="Soh M."/>
            <person name="Seedorf H."/>
        </authorList>
    </citation>
    <scope>NUCLEOTIDE SEQUENCE [LARGE SCALE GENOMIC DNA]</scope>
    <source>
        <strain evidence="2">DSM 106076</strain>
    </source>
</reference>
<feature type="transmembrane region" description="Helical" evidence="1">
    <location>
        <begin position="41"/>
        <end position="59"/>
    </location>
</feature>
<comment type="caution">
    <text evidence="2">The sequence shown here is derived from an EMBL/GenBank/DDBJ whole genome shotgun (WGS) entry which is preliminary data.</text>
</comment>
<evidence type="ECO:0000313" key="2">
    <source>
        <dbReference type="EMBL" id="RRK33167.1"/>
    </source>
</evidence>
<evidence type="ECO:0000256" key="1">
    <source>
        <dbReference type="SAM" id="Phobius"/>
    </source>
</evidence>
<dbReference type="RefSeq" id="WP_125128498.1">
    <property type="nucleotide sequence ID" value="NZ_RHJS01000002.1"/>
</dbReference>
<protein>
    <submittedName>
        <fullName evidence="2">Uncharacterized protein</fullName>
    </submittedName>
</protein>
<keyword evidence="3" id="KW-1185">Reference proteome</keyword>
<gene>
    <name evidence="2" type="ORF">EBB54_18840</name>
</gene>
<dbReference type="AlphaFoldDB" id="A0A3R8JP53"/>
<keyword evidence="1" id="KW-1133">Transmembrane helix</keyword>
<evidence type="ECO:0000313" key="3">
    <source>
        <dbReference type="Proteomes" id="UP000274920"/>
    </source>
</evidence>
<accession>A0A3R8JP53</accession>
<sequence length="295" mass="32802">MEQRTEVMLLREAELKLKEKHMKEILKEEVGRSLRSRGMTLSLALGGIIAAAQVIHYQLPHHDWNMTNDMEVFPILYPFAVADSWIGGSTEYLEGFLYFLIIPILAVLPFGASYFSDQASGFLKGLYTRVSRKDYLAAKYLAAFLSGGLAVVLPLVLNLLCALVLLPNLTPQSVFAHNGICAASLFYQIYFSHPAVYIVIFLCLDFVMGGVWACTALACSFLSDYKIVVAVCPFFLQLMIHVICTMLNGIDYSSVYFTQSGYGIQNALVPAAYVLLGLMSAWVIFRKKGAKVDIF</sequence>